<comment type="caution">
    <text evidence="7">The sequence shown here is derived from an EMBL/GenBank/DDBJ whole genome shotgun (WGS) entry which is preliminary data.</text>
</comment>
<dbReference type="Pfam" id="PF04794">
    <property type="entry name" value="YdjC"/>
    <property type="match status" value="1"/>
</dbReference>
<dbReference type="SUPFAM" id="SSF88713">
    <property type="entry name" value="Glycoside hydrolase/deacetylase"/>
    <property type="match status" value="1"/>
</dbReference>
<evidence type="ECO:0000313" key="8">
    <source>
        <dbReference type="Proteomes" id="UP000664698"/>
    </source>
</evidence>
<dbReference type="PANTHER" id="PTHR31609:SF1">
    <property type="entry name" value="CARBOHYDRATE DEACETYLASE"/>
    <property type="match status" value="1"/>
</dbReference>
<keyword evidence="6" id="KW-0732">Signal</keyword>
<keyword evidence="4" id="KW-0460">Magnesium</keyword>
<evidence type="ECO:0000313" key="7">
    <source>
        <dbReference type="EMBL" id="MBN7800602.1"/>
    </source>
</evidence>
<dbReference type="EMBL" id="JAFKCW010000001">
    <property type="protein sequence ID" value="MBN7800602.1"/>
    <property type="molecule type" value="Genomic_DNA"/>
</dbReference>
<organism evidence="7 8">
    <name type="scientific">Algoriphagus aestuariicola</name>
    <dbReference type="NCBI Taxonomy" id="1852016"/>
    <lineage>
        <taxon>Bacteria</taxon>
        <taxon>Pseudomonadati</taxon>
        <taxon>Bacteroidota</taxon>
        <taxon>Cytophagia</taxon>
        <taxon>Cytophagales</taxon>
        <taxon>Cyclobacteriaceae</taxon>
        <taxon>Algoriphagus</taxon>
    </lineage>
</organism>
<evidence type="ECO:0000256" key="2">
    <source>
        <dbReference type="ARBA" id="ARBA00022723"/>
    </source>
</evidence>
<protein>
    <submittedName>
        <fullName evidence="7">Polysaccharide deacetylase family protein</fullName>
    </submittedName>
</protein>
<keyword evidence="5" id="KW-0119">Carbohydrate metabolism</keyword>
<keyword evidence="2" id="KW-0479">Metal-binding</keyword>
<dbReference type="PANTHER" id="PTHR31609">
    <property type="entry name" value="YDJC DEACETYLASE FAMILY MEMBER"/>
    <property type="match status" value="1"/>
</dbReference>
<evidence type="ECO:0000256" key="1">
    <source>
        <dbReference type="ARBA" id="ARBA00001946"/>
    </source>
</evidence>
<reference evidence="7 8" key="1">
    <citation type="submission" date="2021-03" db="EMBL/GenBank/DDBJ databases">
        <title>novel species isolated from a fishpond in China.</title>
        <authorList>
            <person name="Lu H."/>
            <person name="Cai Z."/>
        </authorList>
    </citation>
    <scope>NUCLEOTIDE SEQUENCE [LARGE SCALE GENOMIC DNA]</scope>
    <source>
        <strain evidence="7 8">JCM 31546</strain>
    </source>
</reference>
<sequence>MKATTQVLFSIRSLLALSTLLFTASALQAQTYAEKLGWPKDKKVVIFHVDDAGMSRESNAGTFRSLAGGIATSCSVMMPCPWAGTFMRESKDKGPIDAGLHLVLTSEWKGYRWEPLAGKSLVPGLHDPEGSFWPTVEQVVAHASPEEVYIELKAQIERALSMGIRPTHLDSHMGTVFAHPKFLEKYIQLGAEYEIPVMFPGGNNVLLEECQQAPIIKKLKAEGKYTEGMELPKIEILEQAPAIGRQVWAMGLPVLDDLHTMSGEWRPEVADFSPKEHAEYKVVQFKRILDKMQPGLAMIIIHSTMHTENFDTISASGKSRQADLDAMLSSDLQAFIEQEGIILTTWREVMERRKKINE</sequence>
<dbReference type="RefSeq" id="WP_206568547.1">
    <property type="nucleotide sequence ID" value="NZ_JAFKCW010000001.1"/>
</dbReference>
<evidence type="ECO:0000256" key="4">
    <source>
        <dbReference type="ARBA" id="ARBA00022842"/>
    </source>
</evidence>
<proteinExistence type="predicted"/>
<evidence type="ECO:0000256" key="3">
    <source>
        <dbReference type="ARBA" id="ARBA00022801"/>
    </source>
</evidence>
<dbReference type="Proteomes" id="UP000664698">
    <property type="component" value="Unassembled WGS sequence"/>
</dbReference>
<dbReference type="CDD" id="cd10802">
    <property type="entry name" value="YdjC_TTHB029_like"/>
    <property type="match status" value="1"/>
</dbReference>
<name>A0ABS3BNL1_9BACT</name>
<dbReference type="Gene3D" id="3.20.20.370">
    <property type="entry name" value="Glycoside hydrolase/deacetylase"/>
    <property type="match status" value="1"/>
</dbReference>
<accession>A0ABS3BNL1</accession>
<comment type="cofactor">
    <cofactor evidence="1">
        <name>Mg(2+)</name>
        <dbReference type="ChEBI" id="CHEBI:18420"/>
    </cofactor>
</comment>
<feature type="signal peptide" evidence="6">
    <location>
        <begin position="1"/>
        <end position="29"/>
    </location>
</feature>
<gene>
    <name evidence="7" type="ORF">J0A67_07005</name>
</gene>
<keyword evidence="3" id="KW-0378">Hydrolase</keyword>
<keyword evidence="8" id="KW-1185">Reference proteome</keyword>
<dbReference type="InterPro" id="IPR011330">
    <property type="entry name" value="Glyco_hydro/deAcase_b/a-brl"/>
</dbReference>
<evidence type="ECO:0000256" key="5">
    <source>
        <dbReference type="ARBA" id="ARBA00023277"/>
    </source>
</evidence>
<dbReference type="InterPro" id="IPR006879">
    <property type="entry name" value="YdjC-like"/>
</dbReference>
<evidence type="ECO:0000256" key="6">
    <source>
        <dbReference type="SAM" id="SignalP"/>
    </source>
</evidence>
<feature type="chain" id="PRO_5045995350" evidence="6">
    <location>
        <begin position="30"/>
        <end position="358"/>
    </location>
</feature>